<dbReference type="InterPro" id="IPR018170">
    <property type="entry name" value="Aldo/ket_reductase_CS"/>
</dbReference>
<evidence type="ECO:0000259" key="7">
    <source>
        <dbReference type="Pfam" id="PF00248"/>
    </source>
</evidence>
<evidence type="ECO:0000256" key="6">
    <source>
        <dbReference type="PIRSR" id="PIRSR000097-3"/>
    </source>
</evidence>
<feature type="domain" description="NADP-dependent oxidoreductase" evidence="7">
    <location>
        <begin position="15"/>
        <end position="253"/>
    </location>
</feature>
<name>A0A1G8ICJ0_9FIRM</name>
<evidence type="ECO:0000256" key="1">
    <source>
        <dbReference type="ARBA" id="ARBA00007905"/>
    </source>
</evidence>
<dbReference type="PANTHER" id="PTHR43827:SF3">
    <property type="entry name" value="NADP-DEPENDENT OXIDOREDUCTASE DOMAIN-CONTAINING PROTEIN"/>
    <property type="match status" value="1"/>
</dbReference>
<dbReference type="InterPro" id="IPR023210">
    <property type="entry name" value="NADP_OxRdtase_dom"/>
</dbReference>
<accession>A0A1G8ICJ0</accession>
<organism evidence="8 9">
    <name type="scientific">Halanaerobium congolense</name>
    <dbReference type="NCBI Taxonomy" id="54121"/>
    <lineage>
        <taxon>Bacteria</taxon>
        <taxon>Bacillati</taxon>
        <taxon>Bacillota</taxon>
        <taxon>Clostridia</taxon>
        <taxon>Halanaerobiales</taxon>
        <taxon>Halanaerobiaceae</taxon>
        <taxon>Halanaerobium</taxon>
    </lineage>
</organism>
<dbReference type="Pfam" id="PF00248">
    <property type="entry name" value="Aldo_ket_red"/>
    <property type="match status" value="1"/>
</dbReference>
<feature type="binding site" evidence="5">
    <location>
        <position position="106"/>
    </location>
    <ligand>
        <name>substrate</name>
    </ligand>
</feature>
<evidence type="ECO:0000313" key="9">
    <source>
        <dbReference type="Proteomes" id="UP000198945"/>
    </source>
</evidence>
<evidence type="ECO:0000313" key="8">
    <source>
        <dbReference type="EMBL" id="SDI16270.1"/>
    </source>
</evidence>
<dbReference type="PROSITE" id="PS00062">
    <property type="entry name" value="ALDOKETO_REDUCTASE_2"/>
    <property type="match status" value="1"/>
</dbReference>
<sequence>MKEFEMKNGNKMPALGLGTSGLKGKECTRVVKEALELGYRQIDTADMYQNHRAIAEALNESDVNREDLFITSKIQSKDLEYKQLKITAARLLDELDLEYFDLLLIHWPSPEVPVEESLKAMKELKEAGKAKNIGVSNFTIPLLKEALAAYPDLITVNQVEFHPTLYQKELLDFAFKNDIILTAYAPLAQGEVFENSVLKSLGEKYDKTPAQLALRWLIEKNIVAIPKASSEAHLKNNLEIFDWDFPIDAAREMELLDQNNRLIDPGYPNFD</sequence>
<protein>
    <submittedName>
        <fullName evidence="8">Aldo/keto reductase</fullName>
    </submittedName>
</protein>
<dbReference type="RefSeq" id="WP_089716221.1">
    <property type="nucleotide sequence ID" value="NZ_FNEH01000002.1"/>
</dbReference>
<dbReference type="Gene3D" id="3.20.20.100">
    <property type="entry name" value="NADP-dependent oxidoreductase domain"/>
    <property type="match status" value="1"/>
</dbReference>
<reference evidence="8 9" key="1">
    <citation type="submission" date="2016-10" db="EMBL/GenBank/DDBJ databases">
        <authorList>
            <person name="de Groot N.N."/>
        </authorList>
    </citation>
    <scope>NUCLEOTIDE SEQUENCE [LARGE SCALE GENOMIC DNA]</scope>
    <source>
        <strain evidence="8 9">WG7</strain>
    </source>
</reference>
<dbReference type="GO" id="GO:0016616">
    <property type="term" value="F:oxidoreductase activity, acting on the CH-OH group of donors, NAD or NADP as acceptor"/>
    <property type="evidence" value="ECO:0007669"/>
    <property type="project" value="UniProtKB-ARBA"/>
</dbReference>
<keyword evidence="2" id="KW-0521">NADP</keyword>
<evidence type="ECO:0000256" key="5">
    <source>
        <dbReference type="PIRSR" id="PIRSR000097-2"/>
    </source>
</evidence>
<dbReference type="EMBL" id="FNEH01000002">
    <property type="protein sequence ID" value="SDI16270.1"/>
    <property type="molecule type" value="Genomic_DNA"/>
</dbReference>
<evidence type="ECO:0000256" key="4">
    <source>
        <dbReference type="PIRSR" id="PIRSR000097-1"/>
    </source>
</evidence>
<gene>
    <name evidence="8" type="ORF">SAMN04515654_102120</name>
</gene>
<dbReference type="InterPro" id="IPR036812">
    <property type="entry name" value="NAD(P)_OxRdtase_dom_sf"/>
</dbReference>
<dbReference type="AlphaFoldDB" id="A0A1G8ICJ0"/>
<dbReference type="SUPFAM" id="SSF51430">
    <property type="entry name" value="NAD(P)-linked oxidoreductase"/>
    <property type="match status" value="1"/>
</dbReference>
<dbReference type="FunFam" id="3.20.20.100:FF:000002">
    <property type="entry name" value="2,5-diketo-D-gluconic acid reductase A"/>
    <property type="match status" value="1"/>
</dbReference>
<feature type="site" description="Lowers pKa of active site Tyr" evidence="6">
    <location>
        <position position="73"/>
    </location>
</feature>
<keyword evidence="3" id="KW-0560">Oxidoreductase</keyword>
<dbReference type="InterPro" id="IPR020471">
    <property type="entry name" value="AKR"/>
</dbReference>
<evidence type="ECO:0000256" key="3">
    <source>
        <dbReference type="ARBA" id="ARBA00023002"/>
    </source>
</evidence>
<dbReference type="PRINTS" id="PR00069">
    <property type="entry name" value="ALDKETRDTASE"/>
</dbReference>
<evidence type="ECO:0000256" key="2">
    <source>
        <dbReference type="ARBA" id="ARBA00022857"/>
    </source>
</evidence>
<comment type="similarity">
    <text evidence="1">Belongs to the aldo/keto reductase family.</text>
</comment>
<feature type="active site" description="Proton donor" evidence="4">
    <location>
        <position position="48"/>
    </location>
</feature>
<dbReference type="PANTHER" id="PTHR43827">
    <property type="entry name" value="2,5-DIKETO-D-GLUCONIC ACID REDUCTASE"/>
    <property type="match status" value="1"/>
</dbReference>
<dbReference type="Proteomes" id="UP000198945">
    <property type="component" value="Unassembled WGS sequence"/>
</dbReference>
<dbReference type="CDD" id="cd19073">
    <property type="entry name" value="AKR_AKR3F2_3"/>
    <property type="match status" value="1"/>
</dbReference>
<proteinExistence type="inferred from homology"/>
<dbReference type="PIRSF" id="PIRSF000097">
    <property type="entry name" value="AKR"/>
    <property type="match status" value="1"/>
</dbReference>